<feature type="compositionally biased region" description="Gly residues" evidence="1">
    <location>
        <begin position="475"/>
        <end position="484"/>
    </location>
</feature>
<feature type="region of interest" description="Disordered" evidence="1">
    <location>
        <begin position="23"/>
        <end position="98"/>
    </location>
</feature>
<organism evidence="2 3">
    <name type="scientific">Asbolus verrucosus</name>
    <name type="common">Desert ironclad beetle</name>
    <dbReference type="NCBI Taxonomy" id="1661398"/>
    <lineage>
        <taxon>Eukaryota</taxon>
        <taxon>Metazoa</taxon>
        <taxon>Ecdysozoa</taxon>
        <taxon>Arthropoda</taxon>
        <taxon>Hexapoda</taxon>
        <taxon>Insecta</taxon>
        <taxon>Pterygota</taxon>
        <taxon>Neoptera</taxon>
        <taxon>Endopterygota</taxon>
        <taxon>Coleoptera</taxon>
        <taxon>Polyphaga</taxon>
        <taxon>Cucujiformia</taxon>
        <taxon>Tenebrionidae</taxon>
        <taxon>Pimeliinae</taxon>
        <taxon>Asbolus</taxon>
    </lineage>
</organism>
<protein>
    <submittedName>
        <fullName evidence="2">Uncharacterized protein</fullName>
    </submittedName>
</protein>
<dbReference type="EMBL" id="QDEB01000486">
    <property type="protein sequence ID" value="RZC43275.1"/>
    <property type="molecule type" value="Genomic_DNA"/>
</dbReference>
<dbReference type="AlphaFoldDB" id="A0A482WDZ7"/>
<reference evidence="2 3" key="1">
    <citation type="submission" date="2017-03" db="EMBL/GenBank/DDBJ databases">
        <title>Genome of the blue death feigning beetle - Asbolus verrucosus.</title>
        <authorList>
            <person name="Rider S.D."/>
        </authorList>
    </citation>
    <scope>NUCLEOTIDE SEQUENCE [LARGE SCALE GENOMIC DNA]</scope>
    <source>
        <strain evidence="2">Butters</strain>
        <tissue evidence="2">Head and leg muscle</tissue>
    </source>
</reference>
<evidence type="ECO:0000313" key="3">
    <source>
        <dbReference type="Proteomes" id="UP000292052"/>
    </source>
</evidence>
<dbReference type="STRING" id="1661398.A0A482WDZ7"/>
<name>A0A482WDZ7_ASBVE</name>
<dbReference type="OrthoDB" id="6382611at2759"/>
<accession>A0A482WDZ7</accession>
<feature type="compositionally biased region" description="Basic and acidic residues" evidence="1">
    <location>
        <begin position="86"/>
        <end position="98"/>
    </location>
</feature>
<comment type="caution">
    <text evidence="2">The sequence shown here is derived from an EMBL/GenBank/DDBJ whole genome shotgun (WGS) entry which is preliminary data.</text>
</comment>
<dbReference type="Proteomes" id="UP000292052">
    <property type="component" value="Unassembled WGS sequence"/>
</dbReference>
<keyword evidence="3" id="KW-1185">Reference proteome</keyword>
<evidence type="ECO:0000256" key="1">
    <source>
        <dbReference type="SAM" id="MobiDB-lite"/>
    </source>
</evidence>
<feature type="compositionally biased region" description="Basic residues" evidence="1">
    <location>
        <begin position="47"/>
        <end position="58"/>
    </location>
</feature>
<feature type="compositionally biased region" description="Polar residues" evidence="1">
    <location>
        <begin position="23"/>
        <end position="46"/>
    </location>
</feature>
<feature type="compositionally biased region" description="Polar residues" evidence="1">
    <location>
        <begin position="455"/>
        <end position="467"/>
    </location>
</feature>
<proteinExistence type="predicted"/>
<feature type="non-terminal residue" evidence="2">
    <location>
        <position position="484"/>
    </location>
</feature>
<evidence type="ECO:0000313" key="2">
    <source>
        <dbReference type="EMBL" id="RZC43275.1"/>
    </source>
</evidence>
<sequence length="484" mass="54227">MEKTKYDNSDKKSLNNLMETLQKLQNNAVKEKSNPSNPKDSGAANTSRKRTPDKRKRGKIDEHSPKITQWLNKENDNVKKSKCKKEKKDKANDSKLKPLDIAVNKVSEKTKSGRKRTKLERNSSFETYGIVIPSYEKILEDQKKFEEHKNQVKIFDAFDDKILEKSFNIECLKEVEKFSGDILDCKHLSLVELSDGFNKHIATLRDIMNEKKFSERHNRYHQKNKANDGFSMRDLRCSTSAVVFTQEQKDHMLDLMRIDLDPEDKLTNYFFQVLLPELCLLLFMDCHNMSRKKATSSGNHPLFEVVTSGFIRLLHDDGDDKRVHCYACSGYKECMHPTSKPCEGPLAAKEGPEKAMLQELGALPKEGLTHCISIAFWADDKPRMLRGCIPKKLGNEEACAKVEAMAGFENVECDICEGGADEGCNGPRVRRQEGEETTPAPAEVKTTVAEGNETAAPNETMPVTGSNDPGKDDGGGGGGGDGGD</sequence>
<feature type="region of interest" description="Disordered" evidence="1">
    <location>
        <begin position="424"/>
        <end position="484"/>
    </location>
</feature>
<gene>
    <name evidence="2" type="ORF">BDFB_011938</name>
</gene>